<proteinExistence type="predicted"/>
<reference evidence="1 2" key="1">
    <citation type="submission" date="2018-06" db="EMBL/GenBank/DDBJ databases">
        <title>Genomic Encyclopedia of Type Strains, Phase IV (KMG-IV): sequencing the most valuable type-strain genomes for metagenomic binning, comparative biology and taxonomic classification.</title>
        <authorList>
            <person name="Goeker M."/>
        </authorList>
    </citation>
    <scope>NUCLEOTIDE SEQUENCE [LARGE SCALE GENOMIC DNA]</scope>
    <source>
        <strain evidence="1 2">DSM 24875</strain>
    </source>
</reference>
<dbReference type="Proteomes" id="UP000253529">
    <property type="component" value="Unassembled WGS sequence"/>
</dbReference>
<name>A0A366EMZ1_9HYPH</name>
<organism evidence="1 2">
    <name type="scientific">Roseiarcus fermentans</name>
    <dbReference type="NCBI Taxonomy" id="1473586"/>
    <lineage>
        <taxon>Bacteria</taxon>
        <taxon>Pseudomonadati</taxon>
        <taxon>Pseudomonadota</taxon>
        <taxon>Alphaproteobacteria</taxon>
        <taxon>Hyphomicrobiales</taxon>
        <taxon>Roseiarcaceae</taxon>
        <taxon>Roseiarcus</taxon>
    </lineage>
</organism>
<sequence>MVDFSKQTEIRRWLEAIEPAERRRQVAIVIAARAALRAIPFLQREVTSGRSRKRTPPDIVLPCLRGTALPWVAGKYPAHGNKLRTAAAAAAASASSASAASAASAVSAAASASASAAASASASAATSASASASASTSYAVAYASAAAASAAAAAFAADAAQIDSGRAADDLAGMPLWPNGPPQRASKAWRTLKSVLLDANEGWDVWTDWYEARLDGDAGSPPNEALEIARATIPDDIWTQGPAVVNAEIKRLTEKHTEGNDRPPMSASFNATPLGNVLIGGAPAAAPPGAPTSLPHVPALRPASIEPIFESGRLTLARTAVEATLSGQTILASLEALAQSLRRLAEAAGQESNIDKRIAKRLDEISKGIPSKRPSQTQLFRLGHEFDELKGYLKIVAESWPELVAARYASVTLAFERTLRRFPKWVDFTQEPPIEKVLPAEAHDIAKAAETLADVLREPESRDVVDQVLPDAIADLSDELADAATRAEGRNEPSEFGREALARDILESLNNTLKRIAEGGLAVLGGAGKAAKVAEKKIGSYANEFGEGADESLRKSSRKAGDEVGPALFKLLKVTLAATVAGAGAKVGGPTLAAWLTAHYPQMYSWLEAILPLLK</sequence>
<evidence type="ECO:0000313" key="2">
    <source>
        <dbReference type="Proteomes" id="UP000253529"/>
    </source>
</evidence>
<dbReference type="EMBL" id="QNRK01000042">
    <property type="protein sequence ID" value="RBP03768.1"/>
    <property type="molecule type" value="Genomic_DNA"/>
</dbReference>
<keyword evidence="2" id="KW-1185">Reference proteome</keyword>
<dbReference type="AlphaFoldDB" id="A0A366EMZ1"/>
<gene>
    <name evidence="1" type="ORF">DFR50_14215</name>
</gene>
<evidence type="ECO:0000313" key="1">
    <source>
        <dbReference type="EMBL" id="RBP03768.1"/>
    </source>
</evidence>
<comment type="caution">
    <text evidence="1">The sequence shown here is derived from an EMBL/GenBank/DDBJ whole genome shotgun (WGS) entry which is preliminary data.</text>
</comment>
<protein>
    <submittedName>
        <fullName evidence="1">Uncharacterized protein</fullName>
    </submittedName>
</protein>
<accession>A0A366EMZ1</accession>